<dbReference type="Pfam" id="PF17267">
    <property type="entry name" value="DUF5333"/>
    <property type="match status" value="1"/>
</dbReference>
<dbReference type="RefSeq" id="WP_160972207.1">
    <property type="nucleotide sequence ID" value="NZ_WWEN01000002.1"/>
</dbReference>
<keyword evidence="3" id="KW-1185">Reference proteome</keyword>
<protein>
    <recommendedName>
        <fullName evidence="4">NADH dehydrogenase subunit E</fullName>
    </recommendedName>
</protein>
<feature type="signal peptide" evidence="1">
    <location>
        <begin position="1"/>
        <end position="25"/>
    </location>
</feature>
<comment type="caution">
    <text evidence="2">The sequence shown here is derived from an EMBL/GenBank/DDBJ whole genome shotgun (WGS) entry which is preliminary data.</text>
</comment>
<organism evidence="2 3">
    <name type="scientific">Thalassovita mangrovi</name>
    <dbReference type="NCBI Taxonomy" id="2692236"/>
    <lineage>
        <taxon>Bacteria</taxon>
        <taxon>Pseudomonadati</taxon>
        <taxon>Pseudomonadota</taxon>
        <taxon>Alphaproteobacteria</taxon>
        <taxon>Rhodobacterales</taxon>
        <taxon>Roseobacteraceae</taxon>
        <taxon>Thalassovita</taxon>
    </lineage>
</organism>
<gene>
    <name evidence="2" type="ORF">GR167_04320</name>
</gene>
<evidence type="ECO:0000313" key="2">
    <source>
        <dbReference type="EMBL" id="MYM54517.1"/>
    </source>
</evidence>
<feature type="chain" id="PRO_5026901453" description="NADH dehydrogenase subunit E" evidence="1">
    <location>
        <begin position="26"/>
        <end position="136"/>
    </location>
</feature>
<keyword evidence="1" id="KW-0732">Signal</keyword>
<dbReference type="AlphaFoldDB" id="A0A6L8LEM3"/>
<accession>A0A6L8LEM3</accession>
<dbReference type="EMBL" id="WWEN01000002">
    <property type="protein sequence ID" value="MYM54517.1"/>
    <property type="molecule type" value="Genomic_DNA"/>
</dbReference>
<reference evidence="2 3" key="1">
    <citation type="submission" date="2020-01" db="EMBL/GenBank/DDBJ databases">
        <authorList>
            <person name="Chen S."/>
        </authorList>
    </citation>
    <scope>NUCLEOTIDE SEQUENCE [LARGE SCALE GENOMIC DNA]</scope>
    <source>
        <strain evidence="2 3">GS-10</strain>
    </source>
</reference>
<evidence type="ECO:0000256" key="1">
    <source>
        <dbReference type="SAM" id="SignalP"/>
    </source>
</evidence>
<dbReference type="InterPro" id="IPR020349">
    <property type="entry name" value="Uncharacterised_14.7kDa"/>
</dbReference>
<sequence length="136" mass="14961">MRMISTLTTAAALSLALAYPVSAKAALRDVPEIDDNMLWVAMAIEISDKCDDIKPRTLRGLLFLNRLKDRAKAMGYSEEEITAYVKSKDEKARMRERGEAYMKSKGLDPADIGDLCTLGHAEIANSSQIGVLLKAK</sequence>
<proteinExistence type="predicted"/>
<evidence type="ECO:0008006" key="4">
    <source>
        <dbReference type="Google" id="ProtNLM"/>
    </source>
</evidence>
<name>A0A6L8LEM3_9RHOB</name>
<evidence type="ECO:0000313" key="3">
    <source>
        <dbReference type="Proteomes" id="UP000479043"/>
    </source>
</evidence>
<dbReference type="Proteomes" id="UP000479043">
    <property type="component" value="Unassembled WGS sequence"/>
</dbReference>